<dbReference type="KEGG" id="smic:SmB9_16280"/>
<name>A0AAD1G0T9_SPHMI</name>
<feature type="transmembrane region" description="Helical" evidence="7">
    <location>
        <begin position="148"/>
        <end position="167"/>
    </location>
</feature>
<feature type="transmembrane region" description="Helical" evidence="7">
    <location>
        <begin position="201"/>
        <end position="224"/>
    </location>
</feature>
<evidence type="ECO:0000256" key="7">
    <source>
        <dbReference type="SAM" id="Phobius"/>
    </source>
</evidence>
<evidence type="ECO:0000256" key="6">
    <source>
        <dbReference type="ARBA" id="ARBA00023136"/>
    </source>
</evidence>
<organism evidence="8 9">
    <name type="scientific">Sphingosinicella microcystinivorans</name>
    <dbReference type="NCBI Taxonomy" id="335406"/>
    <lineage>
        <taxon>Bacteria</taxon>
        <taxon>Pseudomonadati</taxon>
        <taxon>Pseudomonadota</taxon>
        <taxon>Alphaproteobacteria</taxon>
        <taxon>Sphingomonadales</taxon>
        <taxon>Sphingosinicellaceae</taxon>
        <taxon>Sphingosinicella</taxon>
    </lineage>
</organism>
<feature type="transmembrane region" description="Helical" evidence="7">
    <location>
        <begin position="323"/>
        <end position="347"/>
    </location>
</feature>
<dbReference type="GO" id="GO:0015297">
    <property type="term" value="F:antiporter activity"/>
    <property type="evidence" value="ECO:0007669"/>
    <property type="project" value="InterPro"/>
</dbReference>
<dbReference type="PANTHER" id="PTHR43298:SF2">
    <property type="entry name" value="FMN_FAD EXPORTER YEEO-RELATED"/>
    <property type="match status" value="1"/>
</dbReference>
<keyword evidence="3" id="KW-0813">Transport</keyword>
<evidence type="ECO:0000313" key="9">
    <source>
        <dbReference type="Proteomes" id="UP000275727"/>
    </source>
</evidence>
<feature type="transmembrane region" description="Helical" evidence="7">
    <location>
        <begin position="367"/>
        <end position="386"/>
    </location>
</feature>
<keyword evidence="4 7" id="KW-0812">Transmembrane</keyword>
<dbReference type="AlphaFoldDB" id="A0AAD1G0T9"/>
<dbReference type="NCBIfam" id="TIGR00797">
    <property type="entry name" value="matE"/>
    <property type="match status" value="1"/>
</dbReference>
<evidence type="ECO:0000313" key="8">
    <source>
        <dbReference type="EMBL" id="BBE33970.1"/>
    </source>
</evidence>
<feature type="transmembrane region" description="Helical" evidence="7">
    <location>
        <begin position="24"/>
        <end position="48"/>
    </location>
</feature>
<dbReference type="InterPro" id="IPR044644">
    <property type="entry name" value="DinF-like"/>
</dbReference>
<dbReference type="InterPro" id="IPR002528">
    <property type="entry name" value="MATE_fam"/>
</dbReference>
<evidence type="ECO:0000256" key="5">
    <source>
        <dbReference type="ARBA" id="ARBA00022989"/>
    </source>
</evidence>
<comment type="subcellular location">
    <subcellularLocation>
        <location evidence="1">Membrane</location>
        <topology evidence="1">Multi-pass membrane protein</topology>
    </subcellularLocation>
</comment>
<protein>
    <submittedName>
        <fullName evidence="8">MATE family efflux transporter</fullName>
    </submittedName>
</protein>
<dbReference type="GO" id="GO:0005886">
    <property type="term" value="C:plasma membrane"/>
    <property type="evidence" value="ECO:0007669"/>
    <property type="project" value="TreeGrafter"/>
</dbReference>
<proteinExistence type="inferred from homology"/>
<keyword evidence="6 7" id="KW-0472">Membrane</keyword>
<feature type="transmembrane region" description="Helical" evidence="7">
    <location>
        <begin position="68"/>
        <end position="90"/>
    </location>
</feature>
<feature type="transmembrane region" description="Helical" evidence="7">
    <location>
        <begin position="288"/>
        <end position="311"/>
    </location>
</feature>
<dbReference type="Pfam" id="PF01554">
    <property type="entry name" value="MatE"/>
    <property type="match status" value="2"/>
</dbReference>
<evidence type="ECO:0000256" key="1">
    <source>
        <dbReference type="ARBA" id="ARBA00004141"/>
    </source>
</evidence>
<accession>A0AAD1G0T9</accession>
<dbReference type="Proteomes" id="UP000275727">
    <property type="component" value="Chromosome"/>
</dbReference>
<feature type="transmembrane region" description="Helical" evidence="7">
    <location>
        <begin position="174"/>
        <end position="195"/>
    </location>
</feature>
<dbReference type="InterPro" id="IPR050222">
    <property type="entry name" value="MATE_MdtK"/>
</dbReference>
<feature type="transmembrane region" description="Helical" evidence="7">
    <location>
        <begin position="398"/>
        <end position="418"/>
    </location>
</feature>
<reference evidence="8 9" key="1">
    <citation type="submission" date="2018-06" db="EMBL/GenBank/DDBJ databases">
        <title>Complete Genome Sequence of the Microcystin-Degrading Bacterium Sphingosinicella microcystinivorans Strain B-9.</title>
        <authorList>
            <person name="Jin H."/>
            <person name="Nishizawa T."/>
            <person name="Guo Y."/>
            <person name="Nishizawa A."/>
            <person name="Park H."/>
            <person name="Kato H."/>
            <person name="Tsuji K."/>
            <person name="Harada K."/>
        </authorList>
    </citation>
    <scope>NUCLEOTIDE SEQUENCE [LARGE SCALE GENOMIC DNA]</scope>
    <source>
        <strain evidence="8 9">B9</strain>
    </source>
</reference>
<keyword evidence="5 7" id="KW-1133">Transmembrane helix</keyword>
<evidence type="ECO:0000256" key="4">
    <source>
        <dbReference type="ARBA" id="ARBA00022692"/>
    </source>
</evidence>
<comment type="similarity">
    <text evidence="2">Belongs to the multi antimicrobial extrusion (MATE) (TC 2.A.66.1) family.</text>
</comment>
<dbReference type="EMBL" id="AP018711">
    <property type="protein sequence ID" value="BBE33970.1"/>
    <property type="molecule type" value="Genomic_DNA"/>
</dbReference>
<gene>
    <name evidence="8" type="ORF">SmB9_16280</name>
</gene>
<evidence type="ECO:0000256" key="2">
    <source>
        <dbReference type="ARBA" id="ARBA00010199"/>
    </source>
</evidence>
<feature type="transmembrane region" description="Helical" evidence="7">
    <location>
        <begin position="424"/>
        <end position="444"/>
    </location>
</feature>
<evidence type="ECO:0000256" key="3">
    <source>
        <dbReference type="ARBA" id="ARBA00022448"/>
    </source>
</evidence>
<dbReference type="PANTHER" id="PTHR43298">
    <property type="entry name" value="MULTIDRUG RESISTANCE PROTEIN NORM-RELATED"/>
    <property type="match status" value="1"/>
</dbReference>
<feature type="transmembrane region" description="Helical" evidence="7">
    <location>
        <begin position="102"/>
        <end position="124"/>
    </location>
</feature>
<sequence>MPLDRLTEATDLATSLPMQSPSRLVWSIALPAMLTNVATALFGLADMWVIGRLGDAAAQGAVELGAKFMMGLLIVFAFLRTATVALTAQAAGEGDHEEQSKILTRSVAVAVAIGAGLLLVRPWAVSAGLALLEAKGEIAQNARIYIDIRYWAGTAWLLSCALSGWLIGQRRVRVILVIEVAANILHVALDLLFVLWAGWGIAGVATATACSELFKLALLIAAIAREPAASRALAAARWRSTWDGQALRKLFSLNRDLFLRTLLLTAAMALLARSGAQQGPVVLAANGILFQIFMLSSLIVDGFESAAQVLCGEAKGRRDRGRFVIVVRTAFAWAFLTGLVIGTIYFFAGSVLAAGFSTNPDVISTTATYIGWTVLLAILGVFVSVFDGIFVGAGWTRAMVLTMAFAMAVYAGALHLAAPLGNHGVWLAFSLLFVVRALGQLYLLPGLARRDFN</sequence>
<dbReference type="CDD" id="cd13136">
    <property type="entry name" value="MATE_DinF_like"/>
    <property type="match status" value="1"/>
</dbReference>
<dbReference type="GO" id="GO:0042910">
    <property type="term" value="F:xenobiotic transmembrane transporter activity"/>
    <property type="evidence" value="ECO:0007669"/>
    <property type="project" value="InterPro"/>
</dbReference>
<feature type="transmembrane region" description="Helical" evidence="7">
    <location>
        <begin position="257"/>
        <end position="276"/>
    </location>
</feature>